<feature type="compositionally biased region" description="Basic and acidic residues" evidence="1">
    <location>
        <begin position="338"/>
        <end position="352"/>
    </location>
</feature>
<feature type="compositionally biased region" description="Basic and acidic residues" evidence="1">
    <location>
        <begin position="671"/>
        <end position="684"/>
    </location>
</feature>
<feature type="compositionally biased region" description="Basic and acidic residues" evidence="1">
    <location>
        <begin position="409"/>
        <end position="445"/>
    </location>
</feature>
<feature type="compositionally biased region" description="Polar residues" evidence="1">
    <location>
        <begin position="590"/>
        <end position="600"/>
    </location>
</feature>
<feature type="region of interest" description="Disordered" evidence="1">
    <location>
        <begin position="734"/>
        <end position="853"/>
    </location>
</feature>
<dbReference type="OrthoDB" id="74412at2759"/>
<evidence type="ECO:0008006" key="4">
    <source>
        <dbReference type="Google" id="ProtNLM"/>
    </source>
</evidence>
<dbReference type="RefSeq" id="XP_033453405.1">
    <property type="nucleotide sequence ID" value="XM_033590729.1"/>
</dbReference>
<dbReference type="Proteomes" id="UP000800082">
    <property type="component" value="Unassembled WGS sequence"/>
</dbReference>
<feature type="compositionally biased region" description="Polar residues" evidence="1">
    <location>
        <begin position="172"/>
        <end position="202"/>
    </location>
</feature>
<dbReference type="Gene3D" id="3.40.20.10">
    <property type="entry name" value="Severin"/>
    <property type="match status" value="1"/>
</dbReference>
<organism evidence="2 3">
    <name type="scientific">Didymella exigua CBS 183.55</name>
    <dbReference type="NCBI Taxonomy" id="1150837"/>
    <lineage>
        <taxon>Eukaryota</taxon>
        <taxon>Fungi</taxon>
        <taxon>Dikarya</taxon>
        <taxon>Ascomycota</taxon>
        <taxon>Pezizomycotina</taxon>
        <taxon>Dothideomycetes</taxon>
        <taxon>Pleosporomycetidae</taxon>
        <taxon>Pleosporales</taxon>
        <taxon>Pleosporineae</taxon>
        <taxon>Didymellaceae</taxon>
        <taxon>Didymella</taxon>
    </lineage>
</organism>
<feature type="compositionally biased region" description="Basic and acidic residues" evidence="1">
    <location>
        <begin position="293"/>
        <end position="310"/>
    </location>
</feature>
<feature type="compositionally biased region" description="Polar residues" evidence="1">
    <location>
        <begin position="512"/>
        <end position="529"/>
    </location>
</feature>
<feature type="region of interest" description="Disordered" evidence="1">
    <location>
        <begin position="290"/>
        <end position="702"/>
    </location>
</feature>
<feature type="compositionally biased region" description="Polar residues" evidence="1">
    <location>
        <begin position="448"/>
        <end position="462"/>
    </location>
</feature>
<evidence type="ECO:0000256" key="1">
    <source>
        <dbReference type="SAM" id="MobiDB-lite"/>
    </source>
</evidence>
<feature type="compositionally biased region" description="Polar residues" evidence="1">
    <location>
        <begin position="311"/>
        <end position="329"/>
    </location>
</feature>
<feature type="compositionally biased region" description="Basic and acidic residues" evidence="1">
    <location>
        <begin position="632"/>
        <end position="642"/>
    </location>
</feature>
<proteinExistence type="predicted"/>
<feature type="compositionally biased region" description="Low complexity" evidence="1">
    <location>
        <begin position="536"/>
        <end position="546"/>
    </location>
</feature>
<dbReference type="InterPro" id="IPR029006">
    <property type="entry name" value="ADF-H/Gelsolin-like_dom_sf"/>
</dbReference>
<feature type="compositionally biased region" description="Low complexity" evidence="1">
    <location>
        <begin position="999"/>
        <end position="1008"/>
    </location>
</feature>
<evidence type="ECO:0000313" key="2">
    <source>
        <dbReference type="EMBL" id="KAF1933157.1"/>
    </source>
</evidence>
<evidence type="ECO:0000313" key="3">
    <source>
        <dbReference type="Proteomes" id="UP000800082"/>
    </source>
</evidence>
<sequence length="1192" mass="130157">MSLNGLDDVAVTQAYQSALAEAGGWFLLKYTARDAVDVLTKGTGGAQEARAAVAQYEDNSPLYGLLLYRRRKVLVKYVPEGTSRLLQARVAVHFITVSEKLTPHDIVLSISTPEELSDAALTSACTLHTAAPSSSSSSGSSARHQKLSWIREESEGPGQSGGDETPVLQRPPTASSTIPTILEPTTSSEEASLRSGSVVSQNTEQVPIVLDEKVAEAKPVPDVKPAPEISHVTIEKITQGPQTPEADDLSDFRETLTSYDKLFEGGPEPRASSQTTRPDYNELYEHYYAQYTKPKEKLGPRPRASQEGRRPSTSGSGSQVGSRTKSSLPSGLRSATRKAAESKKPKHLKDLVPEPNLTKPTSLPPPPSPIPENPISPISITFSLKSPASVRSMPVSYSSSYRANGNSQEKTRLMKALELRKKQMKAQQERQSKMAEDTTETREAVEENAQSKTVLDSRSSIANAPDSGSKPIEAAADSSATVSSPADRVEGVTLHSKEGFEDRKISLEEDTTSTLAADSSGMVCTSNQVESDDLNSAVSVSSPVSAQTQGSSVAPSTRPSSLSEDDHNNLDDAQKAAHIPEHTTWDTLDEQQQSVDSSPTIVPESRTPVPSLDMHIPSQLPTPPEEAPLESNEIHQTSKRESTTTLMPSNSQDQSRRSNRESTIYMPPDEDTQHNDNQSKRCNRESMILPSSKRESWYQSKEKRRALLDPIQVSADNSEAEYLSDDSFMEELRSAEVRQAKPMSVSKSPIVPFFPRQPSEPNPSSPPKRAASTSFNNATRTSPEPLARKSSGPWITSTKSEEMGPPPKMNSVKVSGGIAQRIKALAEKSKRDSQASLSPYDPPRSRPGSSLAQRKSNFFAATPIERSPDGTPVQQVGSPSYLSLSNHSTPDTKPVLQPSLVTTDSTVYNVQQGQQTETVQVTARIVRDDRTRQPTLAMPTETTPLELHQSPLIIDHQKPTFVPKSPTRVKTAPPSTIEPASPRAPSSSHSRDQGPALPRSSSESSWRSFGRRMSETKSIHSHDGDHEQREDKKGKKDSRTSKMFKRMSSSMSAMPWKNSQSSLALPEQDMRSTSLSSLREPPPPVQVGDLNVQFPDTLLWKRRFVEIDSTGNLVMGPSISNPKGITKRYHLTEFKAPFCPDQDLQELPNSVVMDFIDGRTLQCACETANSQAHVLQILREAHDAWVAHGQSS</sequence>
<gene>
    <name evidence="2" type="ORF">M421DRAFT_415520</name>
</gene>
<protein>
    <recommendedName>
        <fullName evidence="4">ADF-H domain-containing protein</fullName>
    </recommendedName>
</protein>
<feature type="compositionally biased region" description="Basic and acidic residues" evidence="1">
    <location>
        <begin position="1012"/>
        <end position="1040"/>
    </location>
</feature>
<feature type="compositionally biased region" description="Pro residues" evidence="1">
    <location>
        <begin position="362"/>
        <end position="374"/>
    </location>
</feature>
<name>A0A6A5S6N0_9PLEO</name>
<feature type="compositionally biased region" description="Polar residues" evidence="1">
    <location>
        <begin position="547"/>
        <end position="562"/>
    </location>
</feature>
<feature type="compositionally biased region" description="Basic and acidic residues" evidence="1">
    <location>
        <begin position="487"/>
        <end position="507"/>
    </location>
</feature>
<dbReference type="EMBL" id="ML978957">
    <property type="protein sequence ID" value="KAF1933157.1"/>
    <property type="molecule type" value="Genomic_DNA"/>
</dbReference>
<feature type="region of interest" description="Disordered" evidence="1">
    <location>
        <begin position="958"/>
        <end position="1089"/>
    </location>
</feature>
<dbReference type="AlphaFoldDB" id="A0A6A5S6N0"/>
<feature type="compositionally biased region" description="Basic and acidic residues" evidence="1">
    <location>
        <begin position="824"/>
        <end position="833"/>
    </location>
</feature>
<dbReference type="GeneID" id="54348397"/>
<dbReference type="SUPFAM" id="SSF55753">
    <property type="entry name" value="Actin depolymerizing proteins"/>
    <property type="match status" value="1"/>
</dbReference>
<feature type="compositionally biased region" description="Low complexity" evidence="1">
    <location>
        <begin position="389"/>
        <end position="402"/>
    </location>
</feature>
<feature type="region of interest" description="Disordered" evidence="1">
    <location>
        <begin position="129"/>
        <end position="202"/>
    </location>
</feature>
<feature type="compositionally biased region" description="Polar residues" evidence="1">
    <location>
        <begin position="771"/>
        <end position="782"/>
    </location>
</feature>
<feature type="region of interest" description="Disordered" evidence="1">
    <location>
        <begin position="261"/>
        <end position="280"/>
    </location>
</feature>
<keyword evidence="3" id="KW-1185">Reference proteome</keyword>
<reference evidence="2" key="1">
    <citation type="journal article" date="2020" name="Stud. Mycol.">
        <title>101 Dothideomycetes genomes: a test case for predicting lifestyles and emergence of pathogens.</title>
        <authorList>
            <person name="Haridas S."/>
            <person name="Albert R."/>
            <person name="Binder M."/>
            <person name="Bloem J."/>
            <person name="Labutti K."/>
            <person name="Salamov A."/>
            <person name="Andreopoulos B."/>
            <person name="Baker S."/>
            <person name="Barry K."/>
            <person name="Bills G."/>
            <person name="Bluhm B."/>
            <person name="Cannon C."/>
            <person name="Castanera R."/>
            <person name="Culley D."/>
            <person name="Daum C."/>
            <person name="Ezra D."/>
            <person name="Gonzalez J."/>
            <person name="Henrissat B."/>
            <person name="Kuo A."/>
            <person name="Liang C."/>
            <person name="Lipzen A."/>
            <person name="Lutzoni F."/>
            <person name="Magnuson J."/>
            <person name="Mondo S."/>
            <person name="Nolan M."/>
            <person name="Ohm R."/>
            <person name="Pangilinan J."/>
            <person name="Park H.-J."/>
            <person name="Ramirez L."/>
            <person name="Alfaro M."/>
            <person name="Sun H."/>
            <person name="Tritt A."/>
            <person name="Yoshinaga Y."/>
            <person name="Zwiers L.-H."/>
            <person name="Turgeon B."/>
            <person name="Goodwin S."/>
            <person name="Spatafora J."/>
            <person name="Crous P."/>
            <person name="Grigoriev I."/>
        </authorList>
    </citation>
    <scope>NUCLEOTIDE SEQUENCE</scope>
    <source>
        <strain evidence="2">CBS 183.55</strain>
    </source>
</reference>
<feature type="compositionally biased region" description="Low complexity" evidence="1">
    <location>
        <begin position="979"/>
        <end position="988"/>
    </location>
</feature>
<accession>A0A6A5S6N0</accession>
<feature type="compositionally biased region" description="Basic and acidic residues" evidence="1">
    <location>
        <begin position="564"/>
        <end position="584"/>
    </location>
</feature>